<evidence type="ECO:0000256" key="11">
    <source>
        <dbReference type="ARBA" id="ARBA00022960"/>
    </source>
</evidence>
<accession>A0A7K1TK39</accession>
<dbReference type="AlphaFoldDB" id="A0A7K1TK39"/>
<dbReference type="Proteomes" id="UP000441336">
    <property type="component" value="Unassembled WGS sequence"/>
</dbReference>
<feature type="region of interest" description="Disordered" evidence="18">
    <location>
        <begin position="1"/>
        <end position="29"/>
    </location>
</feature>
<dbReference type="Gene3D" id="3.40.710.10">
    <property type="entry name" value="DD-peptidase/beta-lactamase superfamily"/>
    <property type="match status" value="2"/>
</dbReference>
<name>A0A7K1TK39_9BACT</name>
<evidence type="ECO:0000256" key="16">
    <source>
        <dbReference type="ARBA" id="ARBA00034000"/>
    </source>
</evidence>
<protein>
    <submittedName>
        <fullName evidence="22">Penicillin-binding protein</fullName>
    </submittedName>
</protein>
<keyword evidence="15" id="KW-0961">Cell wall biogenesis/degradation</keyword>
<keyword evidence="11" id="KW-0133">Cell shape</keyword>
<dbReference type="RefSeq" id="WP_157569196.1">
    <property type="nucleotide sequence ID" value="NZ_WQKZ01000006.1"/>
</dbReference>
<evidence type="ECO:0000256" key="5">
    <source>
        <dbReference type="ARBA" id="ARBA00022475"/>
    </source>
</evidence>
<dbReference type="GO" id="GO:0071555">
    <property type="term" value="P:cell wall organization"/>
    <property type="evidence" value="ECO:0007669"/>
    <property type="project" value="UniProtKB-KW"/>
</dbReference>
<dbReference type="GO" id="GO:0005886">
    <property type="term" value="C:plasma membrane"/>
    <property type="evidence" value="ECO:0007669"/>
    <property type="project" value="UniProtKB-SubCell"/>
</dbReference>
<keyword evidence="7" id="KW-0645">Protease</keyword>
<feature type="transmembrane region" description="Helical" evidence="19">
    <location>
        <begin position="34"/>
        <end position="55"/>
    </location>
</feature>
<gene>
    <name evidence="22" type="ORF">GO988_20725</name>
</gene>
<comment type="caution">
    <text evidence="22">The sequence shown here is derived from an EMBL/GenBank/DDBJ whole genome shotgun (WGS) entry which is preliminary data.</text>
</comment>
<reference evidence="22 23" key="1">
    <citation type="submission" date="2019-12" db="EMBL/GenBank/DDBJ databases">
        <title>Hymenobacter sp. HMF4947 Genome sequencing and assembly.</title>
        <authorList>
            <person name="Kang H."/>
            <person name="Cha I."/>
            <person name="Kim H."/>
            <person name="Joh K."/>
        </authorList>
    </citation>
    <scope>NUCLEOTIDE SEQUENCE [LARGE SCALE GENOMIC DNA]</scope>
    <source>
        <strain evidence="22 23">HMF4947</strain>
    </source>
</reference>
<dbReference type="PANTHER" id="PTHR32282:SF11">
    <property type="entry name" value="PENICILLIN-BINDING PROTEIN 1B"/>
    <property type="match status" value="1"/>
</dbReference>
<dbReference type="InterPro" id="IPR036950">
    <property type="entry name" value="PBP_transglycosylase"/>
</dbReference>
<dbReference type="SUPFAM" id="SSF53955">
    <property type="entry name" value="Lysozyme-like"/>
    <property type="match status" value="1"/>
</dbReference>
<dbReference type="GO" id="GO:0009002">
    <property type="term" value="F:serine-type D-Ala-D-Ala carboxypeptidase activity"/>
    <property type="evidence" value="ECO:0007669"/>
    <property type="project" value="UniProtKB-EC"/>
</dbReference>
<evidence type="ECO:0000256" key="2">
    <source>
        <dbReference type="ARBA" id="ARBA00004752"/>
    </source>
</evidence>
<keyword evidence="8" id="KW-0328">Glycosyltransferase</keyword>
<evidence type="ECO:0000256" key="4">
    <source>
        <dbReference type="ARBA" id="ARBA00007739"/>
    </source>
</evidence>
<evidence type="ECO:0000259" key="20">
    <source>
        <dbReference type="Pfam" id="PF00905"/>
    </source>
</evidence>
<proteinExistence type="inferred from homology"/>
<evidence type="ECO:0000256" key="7">
    <source>
        <dbReference type="ARBA" id="ARBA00022670"/>
    </source>
</evidence>
<dbReference type="EMBL" id="WQKZ01000006">
    <property type="protein sequence ID" value="MVN78765.1"/>
    <property type="molecule type" value="Genomic_DNA"/>
</dbReference>
<comment type="catalytic activity">
    <reaction evidence="17">
        <text>[GlcNAc-(1-&gt;4)-Mur2Ac(oyl-L-Ala-gamma-D-Glu-L-Lys-D-Ala-D-Ala)](n)-di-trans,octa-cis-undecaprenyl diphosphate + beta-D-GlcNAc-(1-&gt;4)-Mur2Ac(oyl-L-Ala-gamma-D-Glu-L-Lys-D-Ala-D-Ala)-di-trans,octa-cis-undecaprenyl diphosphate = [GlcNAc-(1-&gt;4)-Mur2Ac(oyl-L-Ala-gamma-D-Glu-L-Lys-D-Ala-D-Ala)](n+1)-di-trans,octa-cis-undecaprenyl diphosphate + di-trans,octa-cis-undecaprenyl diphosphate + H(+)</text>
        <dbReference type="Rhea" id="RHEA:23708"/>
        <dbReference type="Rhea" id="RHEA-COMP:9602"/>
        <dbReference type="Rhea" id="RHEA-COMP:9603"/>
        <dbReference type="ChEBI" id="CHEBI:15378"/>
        <dbReference type="ChEBI" id="CHEBI:58405"/>
        <dbReference type="ChEBI" id="CHEBI:60033"/>
        <dbReference type="ChEBI" id="CHEBI:78435"/>
        <dbReference type="EC" id="2.4.99.28"/>
    </reaction>
</comment>
<evidence type="ECO:0000256" key="9">
    <source>
        <dbReference type="ARBA" id="ARBA00022679"/>
    </source>
</evidence>
<dbReference type="InterPro" id="IPR001460">
    <property type="entry name" value="PCN-bd_Tpept"/>
</dbReference>
<evidence type="ECO:0000256" key="15">
    <source>
        <dbReference type="ARBA" id="ARBA00023316"/>
    </source>
</evidence>
<dbReference type="GO" id="GO:0009252">
    <property type="term" value="P:peptidoglycan biosynthetic process"/>
    <property type="evidence" value="ECO:0007669"/>
    <property type="project" value="UniProtKB-KW"/>
</dbReference>
<comment type="similarity">
    <text evidence="3">In the C-terminal section; belongs to the transpeptidase family.</text>
</comment>
<dbReference type="InterPro" id="IPR050396">
    <property type="entry name" value="Glycosyltr_51/Transpeptidase"/>
</dbReference>
<evidence type="ECO:0000313" key="22">
    <source>
        <dbReference type="EMBL" id="MVN78765.1"/>
    </source>
</evidence>
<feature type="domain" description="Glycosyl transferase family 51" evidence="21">
    <location>
        <begin position="91"/>
        <end position="274"/>
    </location>
</feature>
<evidence type="ECO:0000256" key="12">
    <source>
        <dbReference type="ARBA" id="ARBA00022984"/>
    </source>
</evidence>
<keyword evidence="12" id="KW-0573">Peptidoglycan synthesis</keyword>
<dbReference type="InterPro" id="IPR001264">
    <property type="entry name" value="Glyco_trans_51"/>
</dbReference>
<comment type="similarity">
    <text evidence="4">In the N-terminal section; belongs to the glycosyltransferase 51 family.</text>
</comment>
<comment type="catalytic activity">
    <reaction evidence="16">
        <text>Preferential cleavage: (Ac)2-L-Lys-D-Ala-|-D-Ala. Also transpeptidation of peptidyl-alanyl moieties that are N-acyl substituents of D-alanine.</text>
        <dbReference type="EC" id="3.4.16.4"/>
    </reaction>
</comment>
<evidence type="ECO:0000259" key="21">
    <source>
        <dbReference type="Pfam" id="PF00912"/>
    </source>
</evidence>
<keyword evidence="19" id="KW-1133">Transmembrane helix</keyword>
<dbReference type="GO" id="GO:0008955">
    <property type="term" value="F:peptidoglycan glycosyltransferase activity"/>
    <property type="evidence" value="ECO:0007669"/>
    <property type="project" value="UniProtKB-EC"/>
</dbReference>
<dbReference type="GO" id="GO:0006508">
    <property type="term" value="P:proteolysis"/>
    <property type="evidence" value="ECO:0007669"/>
    <property type="project" value="UniProtKB-KW"/>
</dbReference>
<keyword evidence="6" id="KW-0121">Carboxypeptidase</keyword>
<evidence type="ECO:0000256" key="6">
    <source>
        <dbReference type="ARBA" id="ARBA00022645"/>
    </source>
</evidence>
<sequence>MADENTLPVPPNSRAEARPTPPSGRRPGRGTRRLVRVAWVSFFIGVGLFLAYPLLVKSNFLFLFGKSPGLDELENPKVEQPSEVYTADGVLLGRYFRENRSPVPLSQMSPWLTKALIATEDARFYEHSGIDAPSLVSTIYYGLKGDKRGGSTISQQLAKNLYKTRRSENRGGLSHVPGVGVVVAKTKEWMTAVELERRYTKEEILRMYLNTVEYGSNAFGIKVAAKTFFSTSPDSLSPEQAATLIGVLNNPTAFNPRFHPVAATKRRNVVLQRLGQAGYLKPAEVAALQAKPIVLDYQVEKHVDGPDTYFRGAISQAANKWCDEHGYDLYRDGLRVYTTIDSRMQEHAEDAVGQRMKSLQQSFDNFWRNRRQNPWVDEEGNEIPDFILSQMRRTESYKSLAARYKGQPARLDSALNAKRPMKVFTWKKTDHDTTLVMSPLDSLAYYKHFLQAGMMTMDPFTGSIKAWVGGLDYRFFQYDHVRQGRRQAGSTFKPFVYLTALDNGYSPCDRIRDQRVTINYVENGQPMQWQPDNVTREYTGINMTLRSAMARSVNSVTAQLTEKVGWGKVADYAHKVGITSPLLPVPSIGLGSAGDVSVYEMVDAYATFLNSGFRSTPRLITRIEDRNGNVLQQFDPVQKRAISPETAWLMTYMLRGGMEEPGGTSQGLWDFQDLWHKDNQIGGKTGTTSNYSDGWYMGLTKDLVSGVWVGGEDRSIHFFRSQQGEGGRMALPIYGRYMETIYQDKKLTYDYGQFPKAPAGLKRKYVCYTEYEPRHRRAEAVDSISADNLLEQLNDKAAPAPTPD</sequence>
<comment type="subcellular location">
    <subcellularLocation>
        <location evidence="1">Cell membrane</location>
    </subcellularLocation>
</comment>
<evidence type="ECO:0000256" key="8">
    <source>
        <dbReference type="ARBA" id="ARBA00022676"/>
    </source>
</evidence>
<dbReference type="PANTHER" id="PTHR32282">
    <property type="entry name" value="BINDING PROTEIN TRANSPEPTIDASE, PUTATIVE-RELATED"/>
    <property type="match status" value="1"/>
</dbReference>
<dbReference type="Pfam" id="PF00905">
    <property type="entry name" value="Transpeptidase"/>
    <property type="match status" value="1"/>
</dbReference>
<evidence type="ECO:0000256" key="18">
    <source>
        <dbReference type="SAM" id="MobiDB-lite"/>
    </source>
</evidence>
<evidence type="ECO:0000256" key="1">
    <source>
        <dbReference type="ARBA" id="ARBA00004236"/>
    </source>
</evidence>
<keyword evidence="9" id="KW-0808">Transferase</keyword>
<keyword evidence="13 19" id="KW-0472">Membrane</keyword>
<dbReference type="GO" id="GO:0008658">
    <property type="term" value="F:penicillin binding"/>
    <property type="evidence" value="ECO:0007669"/>
    <property type="project" value="InterPro"/>
</dbReference>
<evidence type="ECO:0000313" key="23">
    <source>
        <dbReference type="Proteomes" id="UP000441336"/>
    </source>
</evidence>
<dbReference type="SUPFAM" id="SSF56601">
    <property type="entry name" value="beta-lactamase/transpeptidase-like"/>
    <property type="match status" value="1"/>
</dbReference>
<keyword evidence="14" id="KW-0511">Multifunctional enzyme</keyword>
<dbReference type="InterPro" id="IPR023346">
    <property type="entry name" value="Lysozyme-like_dom_sf"/>
</dbReference>
<dbReference type="Gene3D" id="1.10.3810.10">
    <property type="entry name" value="Biosynthetic peptidoglycan transglycosylase-like"/>
    <property type="match status" value="1"/>
</dbReference>
<dbReference type="InterPro" id="IPR012338">
    <property type="entry name" value="Beta-lactam/transpept-like"/>
</dbReference>
<evidence type="ECO:0000256" key="13">
    <source>
        <dbReference type="ARBA" id="ARBA00023136"/>
    </source>
</evidence>
<keyword evidence="10" id="KW-0378">Hydrolase</keyword>
<keyword evidence="5" id="KW-1003">Cell membrane</keyword>
<dbReference type="GO" id="GO:0030288">
    <property type="term" value="C:outer membrane-bounded periplasmic space"/>
    <property type="evidence" value="ECO:0007669"/>
    <property type="project" value="TreeGrafter"/>
</dbReference>
<feature type="domain" description="Penicillin-binding protein transpeptidase" evidence="20">
    <location>
        <begin position="455"/>
        <end position="693"/>
    </location>
</feature>
<dbReference type="GO" id="GO:0008360">
    <property type="term" value="P:regulation of cell shape"/>
    <property type="evidence" value="ECO:0007669"/>
    <property type="project" value="UniProtKB-KW"/>
</dbReference>
<evidence type="ECO:0000256" key="3">
    <source>
        <dbReference type="ARBA" id="ARBA00007090"/>
    </source>
</evidence>
<evidence type="ECO:0000256" key="14">
    <source>
        <dbReference type="ARBA" id="ARBA00023268"/>
    </source>
</evidence>
<evidence type="ECO:0000256" key="17">
    <source>
        <dbReference type="ARBA" id="ARBA00049902"/>
    </source>
</evidence>
<evidence type="ECO:0000256" key="10">
    <source>
        <dbReference type="ARBA" id="ARBA00022801"/>
    </source>
</evidence>
<keyword evidence="19" id="KW-0812">Transmembrane</keyword>
<comment type="pathway">
    <text evidence="2">Cell wall biogenesis; peptidoglycan biosynthesis.</text>
</comment>
<evidence type="ECO:0000256" key="19">
    <source>
        <dbReference type="SAM" id="Phobius"/>
    </source>
</evidence>
<keyword evidence="23" id="KW-1185">Reference proteome</keyword>
<dbReference type="Pfam" id="PF00912">
    <property type="entry name" value="Transgly"/>
    <property type="match status" value="1"/>
</dbReference>
<organism evidence="22 23">
    <name type="scientific">Hymenobacter ginkgonis</name>
    <dbReference type="NCBI Taxonomy" id="2682976"/>
    <lineage>
        <taxon>Bacteria</taxon>
        <taxon>Pseudomonadati</taxon>
        <taxon>Bacteroidota</taxon>
        <taxon>Cytophagia</taxon>
        <taxon>Cytophagales</taxon>
        <taxon>Hymenobacteraceae</taxon>
        <taxon>Hymenobacter</taxon>
    </lineage>
</organism>